<dbReference type="GO" id="GO:0008170">
    <property type="term" value="F:N-methyltransferase activity"/>
    <property type="evidence" value="ECO:0007669"/>
    <property type="project" value="InterPro"/>
</dbReference>
<gene>
    <name evidence="5" type="ORF">METZ01_LOCUS341917</name>
</gene>
<proteinExistence type="predicted"/>
<dbReference type="PRINTS" id="PR00506">
    <property type="entry name" value="D21N6MTFRASE"/>
</dbReference>
<dbReference type="AlphaFoldDB" id="A0A382QU87"/>
<dbReference type="InterPro" id="IPR002295">
    <property type="entry name" value="N4/N6-MTase_EcoPI_Mod-like"/>
</dbReference>
<keyword evidence="2" id="KW-0808">Transferase</keyword>
<keyword evidence="1" id="KW-0489">Methyltransferase</keyword>
<sequence>MAESSEKVNSPLFANPLETFPGLTIDDLNKYLPAIRTVEDMSMTLETMLEGMFLTKCLDGLRQLPDQSIDLIVADPPVDAWDPASESGQRKTLQEYYQWNNSWLGESHRVLKNTGAIYLFSPWQYSGMYQGLLSNAFKIQSRIIWRKRRFDEMKNSKTWENET</sequence>
<accession>A0A382QU87</accession>
<feature type="domain" description="DNA methylase N-4/N-6" evidence="4">
    <location>
        <begin position="69"/>
        <end position="156"/>
    </location>
</feature>
<organism evidence="5">
    <name type="scientific">marine metagenome</name>
    <dbReference type="NCBI Taxonomy" id="408172"/>
    <lineage>
        <taxon>unclassified sequences</taxon>
        <taxon>metagenomes</taxon>
        <taxon>ecological metagenomes</taxon>
    </lineage>
</organism>
<feature type="non-terminal residue" evidence="5">
    <location>
        <position position="163"/>
    </location>
</feature>
<dbReference type="Pfam" id="PF01555">
    <property type="entry name" value="N6_N4_Mtase"/>
    <property type="match status" value="1"/>
</dbReference>
<dbReference type="SUPFAM" id="SSF53335">
    <property type="entry name" value="S-adenosyl-L-methionine-dependent methyltransferases"/>
    <property type="match status" value="1"/>
</dbReference>
<evidence type="ECO:0000259" key="4">
    <source>
        <dbReference type="Pfam" id="PF01555"/>
    </source>
</evidence>
<keyword evidence="3" id="KW-0949">S-adenosyl-L-methionine</keyword>
<reference evidence="5" key="1">
    <citation type="submission" date="2018-05" db="EMBL/GenBank/DDBJ databases">
        <authorList>
            <person name="Lanie J.A."/>
            <person name="Ng W.-L."/>
            <person name="Kazmierczak K.M."/>
            <person name="Andrzejewski T.M."/>
            <person name="Davidsen T.M."/>
            <person name="Wayne K.J."/>
            <person name="Tettelin H."/>
            <person name="Glass J.I."/>
            <person name="Rusch D."/>
            <person name="Podicherti R."/>
            <person name="Tsui H.-C.T."/>
            <person name="Winkler M.E."/>
        </authorList>
    </citation>
    <scope>NUCLEOTIDE SEQUENCE</scope>
</reference>
<dbReference type="InterPro" id="IPR029063">
    <property type="entry name" value="SAM-dependent_MTases_sf"/>
</dbReference>
<dbReference type="Gene3D" id="3.40.50.150">
    <property type="entry name" value="Vaccinia Virus protein VP39"/>
    <property type="match status" value="1"/>
</dbReference>
<evidence type="ECO:0000256" key="1">
    <source>
        <dbReference type="ARBA" id="ARBA00022603"/>
    </source>
</evidence>
<dbReference type="GO" id="GO:0003677">
    <property type="term" value="F:DNA binding"/>
    <property type="evidence" value="ECO:0007669"/>
    <property type="project" value="InterPro"/>
</dbReference>
<protein>
    <recommendedName>
        <fullName evidence="4">DNA methylase N-4/N-6 domain-containing protein</fullName>
    </recommendedName>
</protein>
<evidence type="ECO:0000256" key="2">
    <source>
        <dbReference type="ARBA" id="ARBA00022679"/>
    </source>
</evidence>
<dbReference type="InterPro" id="IPR002941">
    <property type="entry name" value="DNA_methylase_N4/N6"/>
</dbReference>
<name>A0A382QU87_9ZZZZ</name>
<evidence type="ECO:0000256" key="3">
    <source>
        <dbReference type="ARBA" id="ARBA00022691"/>
    </source>
</evidence>
<dbReference type="EMBL" id="UINC01116962">
    <property type="protein sequence ID" value="SVC89063.1"/>
    <property type="molecule type" value="Genomic_DNA"/>
</dbReference>
<dbReference type="GO" id="GO:0032259">
    <property type="term" value="P:methylation"/>
    <property type="evidence" value="ECO:0007669"/>
    <property type="project" value="UniProtKB-KW"/>
</dbReference>
<evidence type="ECO:0000313" key="5">
    <source>
        <dbReference type="EMBL" id="SVC89063.1"/>
    </source>
</evidence>